<dbReference type="InterPro" id="IPR005648">
    <property type="entry name" value="FlgD"/>
</dbReference>
<evidence type="ECO:0000256" key="2">
    <source>
        <dbReference type="ARBA" id="ARBA00016013"/>
    </source>
</evidence>
<keyword evidence="3 5" id="KW-1005">Bacterial flagellum biogenesis</keyword>
<keyword evidence="8" id="KW-0969">Cilium</keyword>
<evidence type="ECO:0000256" key="1">
    <source>
        <dbReference type="ARBA" id="ARBA00010577"/>
    </source>
</evidence>
<dbReference type="AlphaFoldDB" id="D1B5D1"/>
<evidence type="ECO:0000259" key="7">
    <source>
        <dbReference type="Pfam" id="PF13860"/>
    </source>
</evidence>
<evidence type="ECO:0000256" key="6">
    <source>
        <dbReference type="SAM" id="MobiDB-lite"/>
    </source>
</evidence>
<reference evidence="9" key="1">
    <citation type="submission" date="2009-11" db="EMBL/GenBank/DDBJ databases">
        <title>The complete genome of Sulfurospirillum deleyianum DSM 6946.</title>
        <authorList>
            <consortium name="US DOE Joint Genome Institute (JGI-PGF)"/>
            <person name="Lucas S."/>
            <person name="Copeland A."/>
            <person name="Lapidus A."/>
            <person name="Glavina del Rio T."/>
            <person name="Dalin E."/>
            <person name="Tice H."/>
            <person name="Bruce D."/>
            <person name="Goodwin L."/>
            <person name="Pitluck S."/>
            <person name="Kyrpides N."/>
            <person name="Mavromatis K."/>
            <person name="Ivanova N."/>
            <person name="Ovchinnikova G."/>
            <person name="Munk A.C."/>
            <person name="Lu M."/>
            <person name="Brettin T."/>
            <person name="Detter J.C."/>
            <person name="Han C."/>
            <person name="Tapia R."/>
            <person name="Larimer F."/>
            <person name="Land M."/>
            <person name="Hauser L."/>
            <person name="Markowitz V."/>
            <person name="Cheng J.F."/>
            <person name="Hugenholtz P."/>
            <person name="Woyke T."/>
            <person name="Wu D."/>
            <person name="Aumann P."/>
            <person name="Schneider S."/>
            <person name="Lang E."/>
            <person name="Spring S."/>
            <person name="Klenk H.P."/>
            <person name="Eisen J.A."/>
        </authorList>
    </citation>
    <scope>NUCLEOTIDE SEQUENCE [LARGE SCALE GENOMIC DNA]</scope>
    <source>
        <strain evidence="9">ATCC 51133 / DSM 6946 / 5175</strain>
    </source>
</reference>
<dbReference type="Gene3D" id="2.60.40.4070">
    <property type="match status" value="1"/>
</dbReference>
<dbReference type="EMBL" id="CP001816">
    <property type="protein sequence ID" value="ACZ13301.1"/>
    <property type="molecule type" value="Genomic_DNA"/>
</dbReference>
<name>D1B5D1_SULD5</name>
<comment type="function">
    <text evidence="4 5">Required for flagellar hook formation. May act as a scaffolding protein.</text>
</comment>
<proteinExistence type="inferred from homology"/>
<dbReference type="Pfam" id="PF13860">
    <property type="entry name" value="FlgD_ig"/>
    <property type="match status" value="1"/>
</dbReference>
<evidence type="ECO:0000313" key="9">
    <source>
        <dbReference type="Proteomes" id="UP000002222"/>
    </source>
</evidence>
<accession>D1B5D1</accession>
<dbReference type="Pfam" id="PF03963">
    <property type="entry name" value="FlgD"/>
    <property type="match status" value="1"/>
</dbReference>
<feature type="compositionally biased region" description="Low complexity" evidence="6">
    <location>
        <begin position="10"/>
        <end position="28"/>
    </location>
</feature>
<dbReference type="eggNOG" id="COG1843">
    <property type="taxonomic scope" value="Bacteria"/>
</dbReference>
<organism evidence="8 9">
    <name type="scientific">Sulfurospirillum deleyianum (strain ATCC 51133 / DSM 6946 / 5175)</name>
    <dbReference type="NCBI Taxonomy" id="525898"/>
    <lineage>
        <taxon>Bacteria</taxon>
        <taxon>Pseudomonadati</taxon>
        <taxon>Campylobacterota</taxon>
        <taxon>Epsilonproteobacteria</taxon>
        <taxon>Campylobacterales</taxon>
        <taxon>Sulfurospirillaceae</taxon>
        <taxon>Sulfurospirillum</taxon>
    </lineage>
</organism>
<keyword evidence="9" id="KW-1185">Reference proteome</keyword>
<dbReference type="InterPro" id="IPR025965">
    <property type="entry name" value="FlgD/Vpr_Ig-like"/>
</dbReference>
<gene>
    <name evidence="8" type="ordered locus">Sdel_2289</name>
</gene>
<dbReference type="OrthoDB" id="9785233at2"/>
<feature type="domain" description="FlgD/Vpr Ig-like" evidence="7">
    <location>
        <begin position="105"/>
        <end position="182"/>
    </location>
</feature>
<comment type="similarity">
    <text evidence="1 5">Belongs to the FlgD family.</text>
</comment>
<keyword evidence="8" id="KW-0282">Flagellum</keyword>
<protein>
    <recommendedName>
        <fullName evidence="2 5">Basal-body rod modification protein FlgD</fullName>
    </recommendedName>
</protein>
<dbReference type="Proteomes" id="UP000002222">
    <property type="component" value="Chromosome"/>
</dbReference>
<reference evidence="8 9" key="2">
    <citation type="journal article" date="2010" name="Stand. Genomic Sci.">
        <title>Complete genome sequence of Sulfurospirillum deleyianum type strain (5175).</title>
        <authorList>
            <person name="Sikorski J."/>
            <person name="Lapidus A."/>
            <person name="Copeland A."/>
            <person name="Glavina Del Rio T."/>
            <person name="Nolan M."/>
            <person name="Lucas S."/>
            <person name="Chen F."/>
            <person name="Tice H."/>
            <person name="Cheng J.F."/>
            <person name="Saunders E."/>
            <person name="Bruce D."/>
            <person name="Goodwin L."/>
            <person name="Pitluck S."/>
            <person name="Ovchinnikova G."/>
            <person name="Pati A."/>
            <person name="Ivanova N."/>
            <person name="Mavromatis K."/>
            <person name="Chen A."/>
            <person name="Palaniappan K."/>
            <person name="Chain P."/>
            <person name="Land M."/>
            <person name="Hauser L."/>
            <person name="Chang Y.J."/>
            <person name="Jeffries C.D."/>
            <person name="Brettin T."/>
            <person name="Detter J.C."/>
            <person name="Han C."/>
            <person name="Rohde M."/>
            <person name="Lang E."/>
            <person name="Spring S."/>
            <person name="Goker M."/>
            <person name="Bristow J."/>
            <person name="Eisen J.A."/>
            <person name="Markowitz V."/>
            <person name="Hugenholtz P."/>
            <person name="Kyrpides N.C."/>
            <person name="Klenk H.P."/>
        </authorList>
    </citation>
    <scope>NUCLEOTIDE SEQUENCE [LARGE SCALE GENOMIC DNA]</scope>
    <source>
        <strain evidence="9">ATCC 51133 / DSM 6946 / 5175</strain>
    </source>
</reference>
<evidence type="ECO:0000256" key="5">
    <source>
        <dbReference type="RuleBase" id="RU362076"/>
    </source>
</evidence>
<evidence type="ECO:0000256" key="3">
    <source>
        <dbReference type="ARBA" id="ARBA00022795"/>
    </source>
</evidence>
<sequence length="229" mass="24312">MATGWENLITSSSTNTTTSSTTSSTKSSLSNDDFLQLLLTELEHQDPTDPMDSDKILTQTAQLSSLEASQNTTAALEELSDQLSANTNFSAIGVIGQMASLGSSAITLENKTSNFEIYFPSEIKDGTLTITDTNGKTVKTIDIGDSVAGKSGVIAFNWDGVDNDGTQLADGTYSATVSYTDASGALKTTQAGTYPVESVRYVDGAAYVKLGSYYYAIDEVLEFYDQSLA</sequence>
<dbReference type="Gene3D" id="2.30.30.910">
    <property type="match status" value="1"/>
</dbReference>
<dbReference type="GO" id="GO:0044781">
    <property type="term" value="P:bacterial-type flagellum organization"/>
    <property type="evidence" value="ECO:0007669"/>
    <property type="project" value="UniProtKB-UniRule"/>
</dbReference>
<dbReference type="STRING" id="525898.Sdel_2289"/>
<evidence type="ECO:0000256" key="4">
    <source>
        <dbReference type="ARBA" id="ARBA00024746"/>
    </source>
</evidence>
<dbReference type="RefSeq" id="WP_012858045.1">
    <property type="nucleotide sequence ID" value="NC_013512.1"/>
</dbReference>
<feature type="region of interest" description="Disordered" evidence="6">
    <location>
        <begin position="1"/>
        <end position="28"/>
    </location>
</feature>
<dbReference type="HOGENOM" id="CLU_047535_0_1_7"/>
<dbReference type="KEGG" id="sdl:Sdel_2289"/>
<evidence type="ECO:0000313" key="8">
    <source>
        <dbReference type="EMBL" id="ACZ13301.1"/>
    </source>
</evidence>
<keyword evidence="8" id="KW-0966">Cell projection</keyword>